<name>A0A915KNT0_ROMCU</name>
<organism evidence="2 3">
    <name type="scientific">Romanomermis culicivorax</name>
    <name type="common">Nematode worm</name>
    <dbReference type="NCBI Taxonomy" id="13658"/>
    <lineage>
        <taxon>Eukaryota</taxon>
        <taxon>Metazoa</taxon>
        <taxon>Ecdysozoa</taxon>
        <taxon>Nematoda</taxon>
        <taxon>Enoplea</taxon>
        <taxon>Dorylaimia</taxon>
        <taxon>Mermithida</taxon>
        <taxon>Mermithoidea</taxon>
        <taxon>Mermithidae</taxon>
        <taxon>Romanomermis</taxon>
    </lineage>
</organism>
<dbReference type="WBParaSite" id="nRc.2.0.1.t40114-RA">
    <property type="protein sequence ID" value="nRc.2.0.1.t40114-RA"/>
    <property type="gene ID" value="nRc.2.0.1.g40114"/>
</dbReference>
<keyword evidence="1" id="KW-1133">Transmembrane helix</keyword>
<evidence type="ECO:0000313" key="2">
    <source>
        <dbReference type="Proteomes" id="UP000887565"/>
    </source>
</evidence>
<evidence type="ECO:0000256" key="1">
    <source>
        <dbReference type="SAM" id="Phobius"/>
    </source>
</evidence>
<dbReference type="Proteomes" id="UP000887565">
    <property type="component" value="Unplaced"/>
</dbReference>
<reference evidence="3" key="1">
    <citation type="submission" date="2022-11" db="UniProtKB">
        <authorList>
            <consortium name="WormBaseParasite"/>
        </authorList>
    </citation>
    <scope>IDENTIFICATION</scope>
</reference>
<accession>A0A915KNT0</accession>
<keyword evidence="1" id="KW-0812">Transmembrane</keyword>
<evidence type="ECO:0000313" key="3">
    <source>
        <dbReference type="WBParaSite" id="nRc.2.0.1.t40114-RA"/>
    </source>
</evidence>
<keyword evidence="2" id="KW-1185">Reference proteome</keyword>
<dbReference type="SUPFAM" id="SSF81321">
    <property type="entry name" value="Family A G protein-coupled receptor-like"/>
    <property type="match status" value="1"/>
</dbReference>
<proteinExistence type="predicted"/>
<dbReference type="CDD" id="cd00637">
    <property type="entry name" value="7tm_classA_rhodopsin-like"/>
    <property type="match status" value="1"/>
</dbReference>
<sequence length="323" mass="36189">MGRSMSLLIGCFDNLRLNETTALNQASLVNLGSLKPAFIVWIMASFLNIPAAILTFLTIRKSKSTWKTATNLFLQQANLCVSLASLSFSIMAVGHILYLHTSTSELQCRYNCFVKIGHQSLLFSLANSFILAIAVDRFYATVSPLHYNQMVESTGSKRYNHSLVLREKYTKRLGAQGGRRVREKYNNVNNNNNEERAQNAHVPICATTKLSNFAIYLYKHNSTIDTIRNLDEIYPLMYDFLHFRLIKYQLLYGHLQEHAGRYGGVESTPKASTCKIGLPCRKYDKASTGSRDVGDGHGLSPGVEEIAKVDAICVNADLHRHCA</sequence>
<dbReference type="AlphaFoldDB" id="A0A915KNT0"/>
<dbReference type="Gene3D" id="1.20.1070.10">
    <property type="entry name" value="Rhodopsin 7-helix transmembrane proteins"/>
    <property type="match status" value="1"/>
</dbReference>
<keyword evidence="1" id="KW-0472">Membrane</keyword>
<feature type="transmembrane region" description="Helical" evidence="1">
    <location>
        <begin position="120"/>
        <end position="140"/>
    </location>
</feature>
<protein>
    <submittedName>
        <fullName evidence="3">G-protein coupled receptors family 1 profile domain-containing protein</fullName>
    </submittedName>
</protein>
<feature type="transmembrane region" description="Helical" evidence="1">
    <location>
        <begin position="38"/>
        <end position="59"/>
    </location>
</feature>
<feature type="transmembrane region" description="Helical" evidence="1">
    <location>
        <begin position="79"/>
        <end position="100"/>
    </location>
</feature>